<feature type="region of interest" description="Disordered" evidence="1">
    <location>
        <begin position="57"/>
        <end position="77"/>
    </location>
</feature>
<keyword evidence="3" id="KW-1185">Reference proteome</keyword>
<reference evidence="2 3" key="1">
    <citation type="journal article" date="2019" name="Commun. Biol.">
        <title>The bagworm genome reveals a unique fibroin gene that provides high tensile strength.</title>
        <authorList>
            <person name="Kono N."/>
            <person name="Nakamura H."/>
            <person name="Ohtoshi R."/>
            <person name="Tomita M."/>
            <person name="Numata K."/>
            <person name="Arakawa K."/>
        </authorList>
    </citation>
    <scope>NUCLEOTIDE SEQUENCE [LARGE SCALE GENOMIC DNA]</scope>
</reference>
<dbReference type="Proteomes" id="UP000299102">
    <property type="component" value="Unassembled WGS sequence"/>
</dbReference>
<organism evidence="2 3">
    <name type="scientific">Eumeta variegata</name>
    <name type="common">Bagworm moth</name>
    <name type="synonym">Eumeta japonica</name>
    <dbReference type="NCBI Taxonomy" id="151549"/>
    <lineage>
        <taxon>Eukaryota</taxon>
        <taxon>Metazoa</taxon>
        <taxon>Ecdysozoa</taxon>
        <taxon>Arthropoda</taxon>
        <taxon>Hexapoda</taxon>
        <taxon>Insecta</taxon>
        <taxon>Pterygota</taxon>
        <taxon>Neoptera</taxon>
        <taxon>Endopterygota</taxon>
        <taxon>Lepidoptera</taxon>
        <taxon>Glossata</taxon>
        <taxon>Ditrysia</taxon>
        <taxon>Tineoidea</taxon>
        <taxon>Psychidae</taxon>
        <taxon>Oiketicinae</taxon>
        <taxon>Eumeta</taxon>
    </lineage>
</organism>
<feature type="compositionally biased region" description="Basic residues" evidence="1">
    <location>
        <begin position="1"/>
        <end position="12"/>
    </location>
</feature>
<dbReference type="EMBL" id="BGZK01000016">
    <property type="protein sequence ID" value="GBP05058.1"/>
    <property type="molecule type" value="Genomic_DNA"/>
</dbReference>
<comment type="caution">
    <text evidence="2">The sequence shown here is derived from an EMBL/GenBank/DDBJ whole genome shotgun (WGS) entry which is preliminary data.</text>
</comment>
<protein>
    <submittedName>
        <fullName evidence="2">Uncharacterized protein</fullName>
    </submittedName>
</protein>
<sequence length="107" mass="12423">MSSRPLVRRLPPRRPPVDRLTKPEMANTCDSFPFNFVIYTIAVNTFHIFKNNHLLDTKAKGSGDKRRRAAPIGRRAPPPEVYWRPYLRSAFNRRPLHSAGERFVPEP</sequence>
<evidence type="ECO:0000256" key="1">
    <source>
        <dbReference type="SAM" id="MobiDB-lite"/>
    </source>
</evidence>
<dbReference type="AlphaFoldDB" id="A0A4C1SV16"/>
<evidence type="ECO:0000313" key="2">
    <source>
        <dbReference type="EMBL" id="GBP05058.1"/>
    </source>
</evidence>
<evidence type="ECO:0000313" key="3">
    <source>
        <dbReference type="Proteomes" id="UP000299102"/>
    </source>
</evidence>
<name>A0A4C1SV16_EUMVA</name>
<accession>A0A4C1SV16</accession>
<proteinExistence type="predicted"/>
<feature type="region of interest" description="Disordered" evidence="1">
    <location>
        <begin position="1"/>
        <end position="23"/>
    </location>
</feature>
<gene>
    <name evidence="2" type="ORF">EVAR_3400_1</name>
</gene>